<keyword evidence="4 5" id="KW-0413">Isomerase</keyword>
<protein>
    <recommendedName>
        <fullName evidence="5">Peptidyl-prolyl cis-trans isomerase</fullName>
        <shortName evidence="5">PPIase</shortName>
        <ecNumber evidence="5">5.2.1.8</ecNumber>
    </recommendedName>
</protein>
<dbReference type="PANTHER" id="PTHR45625">
    <property type="entry name" value="PEPTIDYL-PROLYL CIS-TRANS ISOMERASE-RELATED"/>
    <property type="match status" value="1"/>
</dbReference>
<gene>
    <name evidence="7" type="ORF">D3P08_09140</name>
</gene>
<dbReference type="PROSITE" id="PS50072">
    <property type="entry name" value="CSA_PPIASE_2"/>
    <property type="match status" value="1"/>
</dbReference>
<dbReference type="OrthoDB" id="9807797at2"/>
<organism evidence="7 8">
    <name type="scientific">Paenibacillus nanensis</name>
    <dbReference type="NCBI Taxonomy" id="393251"/>
    <lineage>
        <taxon>Bacteria</taxon>
        <taxon>Bacillati</taxon>
        <taxon>Bacillota</taxon>
        <taxon>Bacilli</taxon>
        <taxon>Bacillales</taxon>
        <taxon>Paenibacillaceae</taxon>
        <taxon>Paenibacillus</taxon>
    </lineage>
</organism>
<comment type="similarity">
    <text evidence="5">Belongs to the cyclophilin-type PPIase family.</text>
</comment>
<dbReference type="GO" id="GO:0003755">
    <property type="term" value="F:peptidyl-prolyl cis-trans isomerase activity"/>
    <property type="evidence" value="ECO:0007669"/>
    <property type="project" value="UniProtKB-UniRule"/>
</dbReference>
<name>A0A3A1UYI3_9BACL</name>
<feature type="domain" description="PPIase cyclophilin-type" evidence="6">
    <location>
        <begin position="71"/>
        <end position="213"/>
    </location>
</feature>
<dbReference type="Proteomes" id="UP000266482">
    <property type="component" value="Unassembled WGS sequence"/>
</dbReference>
<dbReference type="Pfam" id="PF00160">
    <property type="entry name" value="Pro_isomerase"/>
    <property type="match status" value="1"/>
</dbReference>
<dbReference type="PANTHER" id="PTHR45625:SF4">
    <property type="entry name" value="PEPTIDYLPROLYL ISOMERASE DOMAIN AND WD REPEAT-CONTAINING PROTEIN 1"/>
    <property type="match status" value="1"/>
</dbReference>
<evidence type="ECO:0000256" key="4">
    <source>
        <dbReference type="ARBA" id="ARBA00023235"/>
    </source>
</evidence>
<dbReference type="CDD" id="cd00317">
    <property type="entry name" value="cyclophilin"/>
    <property type="match status" value="1"/>
</dbReference>
<comment type="function">
    <text evidence="2 5">PPIases accelerate the folding of proteins. It catalyzes the cis-trans isomerization of proline imidic peptide bonds in oligopeptides.</text>
</comment>
<dbReference type="InterPro" id="IPR044666">
    <property type="entry name" value="Cyclophilin_A-like"/>
</dbReference>
<comment type="catalytic activity">
    <reaction evidence="1 5">
        <text>[protein]-peptidylproline (omega=180) = [protein]-peptidylproline (omega=0)</text>
        <dbReference type="Rhea" id="RHEA:16237"/>
        <dbReference type="Rhea" id="RHEA-COMP:10747"/>
        <dbReference type="Rhea" id="RHEA-COMP:10748"/>
        <dbReference type="ChEBI" id="CHEBI:83833"/>
        <dbReference type="ChEBI" id="CHEBI:83834"/>
        <dbReference type="EC" id="5.2.1.8"/>
    </reaction>
</comment>
<keyword evidence="8" id="KW-1185">Reference proteome</keyword>
<evidence type="ECO:0000256" key="3">
    <source>
        <dbReference type="ARBA" id="ARBA00023110"/>
    </source>
</evidence>
<reference evidence="7 8" key="1">
    <citation type="submission" date="2018-09" db="EMBL/GenBank/DDBJ databases">
        <title>Paenibacillus aracenensis nov. sp. isolated from a cave in southern Spain.</title>
        <authorList>
            <person name="Jurado V."/>
            <person name="Gutierrez-Patricio S."/>
            <person name="Gonzalez-Pimentel J.L."/>
            <person name="Miller A.Z."/>
            <person name="Laiz L."/>
            <person name="Saiz-Jimenez C."/>
        </authorList>
    </citation>
    <scope>NUCLEOTIDE SEQUENCE [LARGE SCALE GENOMIC DNA]</scope>
    <source>
        <strain evidence="7 8">DSM 22867</strain>
    </source>
</reference>
<dbReference type="RefSeq" id="WP_119599213.1">
    <property type="nucleotide sequence ID" value="NZ_QXQA01000004.1"/>
</dbReference>
<dbReference type="InterPro" id="IPR029000">
    <property type="entry name" value="Cyclophilin-like_dom_sf"/>
</dbReference>
<dbReference type="PRINTS" id="PR00153">
    <property type="entry name" value="CSAPPISMRASE"/>
</dbReference>
<evidence type="ECO:0000256" key="2">
    <source>
        <dbReference type="ARBA" id="ARBA00002388"/>
    </source>
</evidence>
<dbReference type="PROSITE" id="PS51257">
    <property type="entry name" value="PROKAR_LIPOPROTEIN"/>
    <property type="match status" value="1"/>
</dbReference>
<proteinExistence type="inferred from homology"/>
<comment type="caution">
    <text evidence="7">The sequence shown here is derived from an EMBL/GenBank/DDBJ whole genome shotgun (WGS) entry which is preliminary data.</text>
</comment>
<dbReference type="Gene3D" id="2.40.100.10">
    <property type="entry name" value="Cyclophilin-like"/>
    <property type="match status" value="1"/>
</dbReference>
<evidence type="ECO:0000313" key="8">
    <source>
        <dbReference type="Proteomes" id="UP000266482"/>
    </source>
</evidence>
<dbReference type="EC" id="5.2.1.8" evidence="5"/>
<accession>A0A3A1UYI3</accession>
<keyword evidence="3 5" id="KW-0697">Rotamase</keyword>
<dbReference type="EMBL" id="QXQA01000004">
    <property type="protein sequence ID" value="RIX53588.1"/>
    <property type="molecule type" value="Genomic_DNA"/>
</dbReference>
<evidence type="ECO:0000313" key="7">
    <source>
        <dbReference type="EMBL" id="RIX53588.1"/>
    </source>
</evidence>
<evidence type="ECO:0000256" key="5">
    <source>
        <dbReference type="RuleBase" id="RU363019"/>
    </source>
</evidence>
<evidence type="ECO:0000256" key="1">
    <source>
        <dbReference type="ARBA" id="ARBA00000971"/>
    </source>
</evidence>
<sequence>MSIREWVPYRNILAGLAILLLLAGCGGKEGAVAVSDNASGAPGKVLSWDRMPEMSIDLDKHYLARVETSKGEFVIALDAMKKPVTVNNFVFLAREGFYNGLTFHSVIESYMIQTGDPKGNGTGGAGYRIPDELDADASYDVGTVAMFNTGSPNTGSSQFFICTGDEASNLNRQPNYAIFGKVTEGMDVIRAIASTPVKDGVPLEPIVIESITIEES</sequence>
<evidence type="ECO:0000259" key="6">
    <source>
        <dbReference type="PROSITE" id="PS50072"/>
    </source>
</evidence>
<dbReference type="InterPro" id="IPR002130">
    <property type="entry name" value="Cyclophilin-type_PPIase_dom"/>
</dbReference>
<dbReference type="AlphaFoldDB" id="A0A3A1UYI3"/>
<dbReference type="SUPFAM" id="SSF50891">
    <property type="entry name" value="Cyclophilin-like"/>
    <property type="match status" value="1"/>
</dbReference>